<evidence type="ECO:0000313" key="12">
    <source>
        <dbReference type="EMBL" id="KRO48403.1"/>
    </source>
</evidence>
<dbReference type="PIRSF" id="PIRSF000414">
    <property type="entry name" value="AICARFT_IMPCHas"/>
    <property type="match status" value="1"/>
</dbReference>
<name>A0A0R2QJU5_9ACTN</name>
<dbReference type="SMART" id="SM00851">
    <property type="entry name" value="MGS"/>
    <property type="match status" value="1"/>
</dbReference>
<evidence type="ECO:0000256" key="9">
    <source>
        <dbReference type="ARBA" id="ARBA00050687"/>
    </source>
</evidence>
<comment type="domain">
    <text evidence="10">The IMP cyclohydrolase activity resides in the N-terminal region.</text>
</comment>
<sequence>MCDTKPVPRALLSVYDKTGVVDFARALHDLGWELLSSGGTAKAIADAGIPVIDVATVTGYPAILGHRVVTLHPSIHGALLADTDNAEHVADMHTHNIEPITLAAINLYPFSSNPSIELIDIGGPAMVRAAAKNHAHVAVITEPTQYDSIIDAIRTSGRVPPALRQQLAAQAFATTAAYDAQVAQWFAAAASAVAAANDTISPKLPQRITLHLVREQNLRYGENPHQRGARYTVDGEHGWWSTIRQLGGKEMSYLNVLDSEAACKLAWSFDEPCAVVIKHANPCGLAIAHNIENAYRNAHACDPLSAFGGVVAINREATVEMARDLSEVFTEVLIAPSYEAGAIEILSAKKNLRILQSPAPIPQDRHVRQISGGFLVQDTDPVHIDTTLWQVVTTAQPTASQMSDCVIAWITCASVSSNAIVLVHEGSAVGIGGGQQNRIDAARLACERAGSRAHGSVCASDAFFPFRDGPELLISAGVKVIVQPGGSQRDDESIATANAHGIAMIFTGMRHFRH</sequence>
<dbReference type="NCBIfam" id="TIGR00355">
    <property type="entry name" value="purH"/>
    <property type="match status" value="1"/>
</dbReference>
<comment type="catalytic activity">
    <reaction evidence="8 10">
        <text>(6R)-10-formyltetrahydrofolate + 5-amino-1-(5-phospho-beta-D-ribosyl)imidazole-4-carboxamide = 5-formamido-1-(5-phospho-D-ribosyl)imidazole-4-carboxamide + (6S)-5,6,7,8-tetrahydrofolate</text>
        <dbReference type="Rhea" id="RHEA:22192"/>
        <dbReference type="ChEBI" id="CHEBI:57453"/>
        <dbReference type="ChEBI" id="CHEBI:58467"/>
        <dbReference type="ChEBI" id="CHEBI:58475"/>
        <dbReference type="ChEBI" id="CHEBI:195366"/>
        <dbReference type="EC" id="2.1.2.3"/>
    </reaction>
</comment>
<keyword evidence="4 10" id="KW-0808">Transferase</keyword>
<dbReference type="FunFam" id="3.40.140.20:FF:000001">
    <property type="entry name" value="Bifunctional purine biosynthesis protein PurH"/>
    <property type="match status" value="1"/>
</dbReference>
<dbReference type="PANTHER" id="PTHR11692">
    <property type="entry name" value="BIFUNCTIONAL PURINE BIOSYNTHESIS PROTEIN PURH"/>
    <property type="match status" value="1"/>
</dbReference>
<dbReference type="EC" id="2.1.2.3" evidence="10"/>
<dbReference type="FunFam" id="3.40.50.1380:FF:000001">
    <property type="entry name" value="Bifunctional purine biosynthesis protein PurH"/>
    <property type="match status" value="1"/>
</dbReference>
<dbReference type="InterPro" id="IPR024051">
    <property type="entry name" value="AICAR_Tfase_dup_dom_sf"/>
</dbReference>
<evidence type="ECO:0000313" key="13">
    <source>
        <dbReference type="Proteomes" id="UP000051017"/>
    </source>
</evidence>
<accession>A0A0R2QJU5</accession>
<reference evidence="12 13" key="1">
    <citation type="submission" date="2015-10" db="EMBL/GenBank/DDBJ databases">
        <title>Metagenome-Assembled Genomes uncover a global brackish microbiome.</title>
        <authorList>
            <person name="Hugerth L.W."/>
            <person name="Larsson J."/>
            <person name="Alneberg J."/>
            <person name="Lindh M.V."/>
            <person name="Legrand C."/>
            <person name="Pinhassi J."/>
            <person name="Andersson A.F."/>
        </authorList>
    </citation>
    <scope>NUCLEOTIDE SEQUENCE [LARGE SCALE GENOMIC DNA]</scope>
    <source>
        <strain evidence="12">BACL6 MAG-120924-bin43</strain>
    </source>
</reference>
<organism evidence="12 13">
    <name type="scientific">Acidimicrobiia bacterium BACL6 MAG-120924-bin43</name>
    <dbReference type="NCBI Taxonomy" id="1655583"/>
    <lineage>
        <taxon>Bacteria</taxon>
        <taxon>Bacillati</taxon>
        <taxon>Actinomycetota</taxon>
        <taxon>Acidimicrobiia</taxon>
        <taxon>acIV cluster</taxon>
    </lineage>
</organism>
<dbReference type="GO" id="GO:0005829">
    <property type="term" value="C:cytosol"/>
    <property type="evidence" value="ECO:0007669"/>
    <property type="project" value="TreeGrafter"/>
</dbReference>
<dbReference type="HAMAP" id="MF_00139">
    <property type="entry name" value="PurH"/>
    <property type="match status" value="1"/>
</dbReference>
<evidence type="ECO:0000256" key="2">
    <source>
        <dbReference type="ARBA" id="ARBA00004954"/>
    </source>
</evidence>
<dbReference type="SUPFAM" id="SSF53927">
    <property type="entry name" value="Cytidine deaminase-like"/>
    <property type="match status" value="1"/>
</dbReference>
<dbReference type="EC" id="3.5.4.10" evidence="10"/>
<dbReference type="Gene3D" id="3.40.140.20">
    <property type="match status" value="2"/>
</dbReference>
<dbReference type="PROSITE" id="PS51855">
    <property type="entry name" value="MGS"/>
    <property type="match status" value="1"/>
</dbReference>
<dbReference type="InterPro" id="IPR002695">
    <property type="entry name" value="PurH-like"/>
</dbReference>
<dbReference type="Pfam" id="PF01808">
    <property type="entry name" value="AICARFT_IMPCHas"/>
    <property type="match status" value="1"/>
</dbReference>
<dbReference type="EMBL" id="LIBJ01000090">
    <property type="protein sequence ID" value="KRO48403.1"/>
    <property type="molecule type" value="Genomic_DNA"/>
</dbReference>
<dbReference type="AlphaFoldDB" id="A0A0R2QJU5"/>
<dbReference type="InterPro" id="IPR011607">
    <property type="entry name" value="MGS-like_dom"/>
</dbReference>
<dbReference type="Pfam" id="PF02142">
    <property type="entry name" value="MGS"/>
    <property type="match status" value="1"/>
</dbReference>
<keyword evidence="7 10" id="KW-0511">Multifunctional enzyme</keyword>
<protein>
    <recommendedName>
        <fullName evidence="10">Bifunctional purine biosynthesis protein PurH</fullName>
    </recommendedName>
    <domain>
        <recommendedName>
            <fullName evidence="10">Phosphoribosylaminoimidazolecarboxamide formyltransferase</fullName>
            <ecNumber evidence="10">2.1.2.3</ecNumber>
        </recommendedName>
        <alternativeName>
            <fullName evidence="10">AICAR transformylase</fullName>
        </alternativeName>
    </domain>
    <domain>
        <recommendedName>
            <fullName evidence="10">IMP cyclohydrolase</fullName>
            <ecNumber evidence="10">3.5.4.10</ecNumber>
        </recommendedName>
        <alternativeName>
            <fullName evidence="10">ATIC</fullName>
        </alternativeName>
        <alternativeName>
            <fullName evidence="10">IMP synthase</fullName>
        </alternativeName>
        <alternativeName>
            <fullName evidence="10">Inosinicase</fullName>
        </alternativeName>
    </domain>
</protein>
<dbReference type="InterPro" id="IPR036914">
    <property type="entry name" value="MGS-like_dom_sf"/>
</dbReference>
<keyword evidence="6 10" id="KW-0378">Hydrolase</keyword>
<evidence type="ECO:0000256" key="6">
    <source>
        <dbReference type="ARBA" id="ARBA00022801"/>
    </source>
</evidence>
<dbReference type="NCBIfam" id="NF002049">
    <property type="entry name" value="PRK00881.1"/>
    <property type="match status" value="1"/>
</dbReference>
<comment type="catalytic activity">
    <reaction evidence="9 10">
        <text>IMP + H2O = 5-formamido-1-(5-phospho-D-ribosyl)imidazole-4-carboxamide</text>
        <dbReference type="Rhea" id="RHEA:18445"/>
        <dbReference type="ChEBI" id="CHEBI:15377"/>
        <dbReference type="ChEBI" id="CHEBI:58053"/>
        <dbReference type="ChEBI" id="CHEBI:58467"/>
        <dbReference type="EC" id="3.5.4.10"/>
    </reaction>
</comment>
<evidence type="ECO:0000256" key="3">
    <source>
        <dbReference type="ARBA" id="ARBA00007667"/>
    </source>
</evidence>
<dbReference type="SUPFAM" id="SSF52335">
    <property type="entry name" value="Methylglyoxal synthase-like"/>
    <property type="match status" value="1"/>
</dbReference>
<dbReference type="UniPathway" id="UPA00074">
    <property type="reaction ID" value="UER00133"/>
</dbReference>
<evidence type="ECO:0000256" key="10">
    <source>
        <dbReference type="HAMAP-Rule" id="MF_00139"/>
    </source>
</evidence>
<dbReference type="InterPro" id="IPR016193">
    <property type="entry name" value="Cytidine_deaminase-like"/>
</dbReference>
<gene>
    <name evidence="10" type="primary">purH</name>
    <name evidence="12" type="ORF">ABR75_00020</name>
</gene>
<keyword evidence="5 10" id="KW-0658">Purine biosynthesis</keyword>
<evidence type="ECO:0000256" key="8">
    <source>
        <dbReference type="ARBA" id="ARBA00050488"/>
    </source>
</evidence>
<evidence type="ECO:0000259" key="11">
    <source>
        <dbReference type="PROSITE" id="PS51855"/>
    </source>
</evidence>
<feature type="domain" description="MGS-like" evidence="11">
    <location>
        <begin position="1"/>
        <end position="141"/>
    </location>
</feature>
<dbReference type="GO" id="GO:0004643">
    <property type="term" value="F:phosphoribosylaminoimidazolecarboxamide formyltransferase activity"/>
    <property type="evidence" value="ECO:0007669"/>
    <property type="project" value="UniProtKB-UniRule"/>
</dbReference>
<dbReference type="Gene3D" id="3.40.50.1380">
    <property type="entry name" value="Methylglyoxal synthase-like domain"/>
    <property type="match status" value="1"/>
</dbReference>
<evidence type="ECO:0000256" key="5">
    <source>
        <dbReference type="ARBA" id="ARBA00022755"/>
    </source>
</evidence>
<proteinExistence type="inferred from homology"/>
<dbReference type="PANTHER" id="PTHR11692:SF0">
    <property type="entry name" value="BIFUNCTIONAL PURINE BIOSYNTHESIS PROTEIN ATIC"/>
    <property type="match status" value="1"/>
</dbReference>
<comment type="similarity">
    <text evidence="3 10">Belongs to the PurH family.</text>
</comment>
<dbReference type="Proteomes" id="UP000051017">
    <property type="component" value="Unassembled WGS sequence"/>
</dbReference>
<dbReference type="GO" id="GO:0006189">
    <property type="term" value="P:'de novo' IMP biosynthetic process"/>
    <property type="evidence" value="ECO:0007669"/>
    <property type="project" value="UniProtKB-UniRule"/>
</dbReference>
<comment type="pathway">
    <text evidence="2 10">Purine metabolism; IMP biosynthesis via de novo pathway; 5-formamido-1-(5-phospho-D-ribosyl)imidazole-4-carboxamide from 5-amino-1-(5-phospho-D-ribosyl)imidazole-4-carboxamide (10-formyl THF route): step 1/1.</text>
</comment>
<comment type="pathway">
    <text evidence="1 10">Purine metabolism; IMP biosynthesis via de novo pathway; IMP from 5-formamido-1-(5-phospho-D-ribosyl)imidazole-4-carboxamide: step 1/1.</text>
</comment>
<dbReference type="CDD" id="cd01421">
    <property type="entry name" value="IMPCH"/>
    <property type="match status" value="1"/>
</dbReference>
<evidence type="ECO:0000256" key="4">
    <source>
        <dbReference type="ARBA" id="ARBA00022679"/>
    </source>
</evidence>
<comment type="caution">
    <text evidence="12">The sequence shown here is derived from an EMBL/GenBank/DDBJ whole genome shotgun (WGS) entry which is preliminary data.</text>
</comment>
<dbReference type="GO" id="GO:0003937">
    <property type="term" value="F:IMP cyclohydrolase activity"/>
    <property type="evidence" value="ECO:0007669"/>
    <property type="project" value="UniProtKB-UniRule"/>
</dbReference>
<evidence type="ECO:0000256" key="1">
    <source>
        <dbReference type="ARBA" id="ARBA00004844"/>
    </source>
</evidence>
<dbReference type="SMART" id="SM00798">
    <property type="entry name" value="AICARFT_IMPCHas"/>
    <property type="match status" value="1"/>
</dbReference>
<evidence type="ECO:0000256" key="7">
    <source>
        <dbReference type="ARBA" id="ARBA00023268"/>
    </source>
</evidence>